<evidence type="ECO:0000256" key="1">
    <source>
        <dbReference type="SAM" id="MobiDB-lite"/>
    </source>
</evidence>
<dbReference type="Pfam" id="PF26434">
    <property type="entry name" value="YAG7_C"/>
    <property type="match status" value="1"/>
</dbReference>
<feature type="compositionally biased region" description="Polar residues" evidence="1">
    <location>
        <begin position="362"/>
        <end position="371"/>
    </location>
</feature>
<feature type="region of interest" description="Disordered" evidence="1">
    <location>
        <begin position="1"/>
        <end position="63"/>
    </location>
</feature>
<gene>
    <name evidence="3" type="ORF">QBC38DRAFT_58244</name>
</gene>
<reference evidence="3" key="1">
    <citation type="journal article" date="2023" name="Mol. Phylogenet. Evol.">
        <title>Genome-scale phylogeny and comparative genomics of the fungal order Sordariales.</title>
        <authorList>
            <person name="Hensen N."/>
            <person name="Bonometti L."/>
            <person name="Westerberg I."/>
            <person name="Brannstrom I.O."/>
            <person name="Guillou S."/>
            <person name="Cros-Aarteil S."/>
            <person name="Calhoun S."/>
            <person name="Haridas S."/>
            <person name="Kuo A."/>
            <person name="Mondo S."/>
            <person name="Pangilinan J."/>
            <person name="Riley R."/>
            <person name="LaButti K."/>
            <person name="Andreopoulos B."/>
            <person name="Lipzen A."/>
            <person name="Chen C."/>
            <person name="Yan M."/>
            <person name="Daum C."/>
            <person name="Ng V."/>
            <person name="Clum A."/>
            <person name="Steindorff A."/>
            <person name="Ohm R.A."/>
            <person name="Martin F."/>
            <person name="Silar P."/>
            <person name="Natvig D.O."/>
            <person name="Lalanne C."/>
            <person name="Gautier V."/>
            <person name="Ament-Velasquez S.L."/>
            <person name="Kruys A."/>
            <person name="Hutchinson M.I."/>
            <person name="Powell A.J."/>
            <person name="Barry K."/>
            <person name="Miller A.N."/>
            <person name="Grigoriev I.V."/>
            <person name="Debuchy R."/>
            <person name="Gladieux P."/>
            <person name="Hiltunen Thoren M."/>
            <person name="Johannesson H."/>
        </authorList>
    </citation>
    <scope>NUCLEOTIDE SEQUENCE</scope>
    <source>
        <strain evidence="3">CBS 990.96</strain>
    </source>
</reference>
<evidence type="ECO:0000313" key="3">
    <source>
        <dbReference type="EMBL" id="KAK4223188.1"/>
    </source>
</evidence>
<keyword evidence="4" id="KW-1185">Reference proteome</keyword>
<feature type="domain" description="YAG7-like dimerisation" evidence="2">
    <location>
        <begin position="173"/>
        <end position="254"/>
    </location>
</feature>
<evidence type="ECO:0000259" key="2">
    <source>
        <dbReference type="Pfam" id="PF26434"/>
    </source>
</evidence>
<dbReference type="InterPro" id="IPR058602">
    <property type="entry name" value="YAG7_dimerisation_dom"/>
</dbReference>
<feature type="compositionally biased region" description="Low complexity" evidence="1">
    <location>
        <begin position="390"/>
        <end position="401"/>
    </location>
</feature>
<feature type="compositionally biased region" description="Low complexity" evidence="1">
    <location>
        <begin position="25"/>
        <end position="40"/>
    </location>
</feature>
<feature type="region of interest" description="Disordered" evidence="1">
    <location>
        <begin position="265"/>
        <end position="308"/>
    </location>
</feature>
<proteinExistence type="predicted"/>
<protein>
    <recommendedName>
        <fullName evidence="2">YAG7-like dimerisation domain-containing protein</fullName>
    </recommendedName>
</protein>
<evidence type="ECO:0000313" key="4">
    <source>
        <dbReference type="Proteomes" id="UP001301958"/>
    </source>
</evidence>
<accession>A0AAN7GS25</accession>
<dbReference type="Proteomes" id="UP001301958">
    <property type="component" value="Unassembled WGS sequence"/>
</dbReference>
<feature type="region of interest" description="Disordered" evidence="1">
    <location>
        <begin position="322"/>
        <end position="480"/>
    </location>
</feature>
<sequence>MAAPVVQNPPAPVESKSAKKKKAKAAAAAATERTESPAPASQKAASVAGTEDEQGESAHIRELQKSVRNITKKLTLSAKVETIINQHKDKTLDELIEAKIINADQKASHLKRPGLQAQLFQLEQQLALLKTIEQEHRAQLAKQEKALTEKFEKEKEQLIAETKQKAADEGAANLKTDFLLVSQFLRLAASRRAEDHDATLDENQALEGILLYLYSGDDNAVATMNKLVQGSDEQTRSTGGETLQTTYAQVKEATIKSAIAYYQPPSEPAVQSTETETEPELVPEASAAATDAEIAESTEELKHDVETDPTVANAGLTEVEEGSATALANGHPAEETPSGTGAPANADVTDSAANAAGESQWDIGTSMTESQEWVDVQVPREASETETGVTATPAQPSAPATNQSWADDHPEGESAAPADDGFQSVQGRSRGPREGGHRGRGGHHHRGRGSGSFRGEGRGRGRGGGRGGFPPRARRNEENA</sequence>
<comment type="caution">
    <text evidence="3">The sequence shown here is derived from an EMBL/GenBank/DDBJ whole genome shotgun (WGS) entry which is preliminary data.</text>
</comment>
<feature type="compositionally biased region" description="Basic residues" evidence="1">
    <location>
        <begin position="438"/>
        <end position="448"/>
    </location>
</feature>
<organism evidence="3 4">
    <name type="scientific">Podospora fimiseda</name>
    <dbReference type="NCBI Taxonomy" id="252190"/>
    <lineage>
        <taxon>Eukaryota</taxon>
        <taxon>Fungi</taxon>
        <taxon>Dikarya</taxon>
        <taxon>Ascomycota</taxon>
        <taxon>Pezizomycotina</taxon>
        <taxon>Sordariomycetes</taxon>
        <taxon>Sordariomycetidae</taxon>
        <taxon>Sordariales</taxon>
        <taxon>Podosporaceae</taxon>
        <taxon>Podospora</taxon>
    </lineage>
</organism>
<dbReference type="AlphaFoldDB" id="A0AAN7GS25"/>
<dbReference type="EMBL" id="MU865436">
    <property type="protein sequence ID" value="KAK4223188.1"/>
    <property type="molecule type" value="Genomic_DNA"/>
</dbReference>
<reference evidence="3" key="2">
    <citation type="submission" date="2023-05" db="EMBL/GenBank/DDBJ databases">
        <authorList>
            <consortium name="Lawrence Berkeley National Laboratory"/>
            <person name="Steindorff A."/>
            <person name="Hensen N."/>
            <person name="Bonometti L."/>
            <person name="Westerberg I."/>
            <person name="Brannstrom I.O."/>
            <person name="Guillou S."/>
            <person name="Cros-Aarteil S."/>
            <person name="Calhoun S."/>
            <person name="Haridas S."/>
            <person name="Kuo A."/>
            <person name="Mondo S."/>
            <person name="Pangilinan J."/>
            <person name="Riley R."/>
            <person name="Labutti K."/>
            <person name="Andreopoulos B."/>
            <person name="Lipzen A."/>
            <person name="Chen C."/>
            <person name="Yanf M."/>
            <person name="Daum C."/>
            <person name="Ng V."/>
            <person name="Clum A."/>
            <person name="Ohm R."/>
            <person name="Martin F."/>
            <person name="Silar P."/>
            <person name="Natvig D."/>
            <person name="Lalanne C."/>
            <person name="Gautier V."/>
            <person name="Ament-Velasquez S.L."/>
            <person name="Kruys A."/>
            <person name="Hutchinson M.I."/>
            <person name="Powell A.J."/>
            <person name="Barry K."/>
            <person name="Miller A.N."/>
            <person name="Grigoriev I.V."/>
            <person name="Debuchy R."/>
            <person name="Gladieux P."/>
            <person name="Thoren M.H."/>
            <person name="Johannesson H."/>
        </authorList>
    </citation>
    <scope>NUCLEOTIDE SEQUENCE</scope>
    <source>
        <strain evidence="3">CBS 990.96</strain>
    </source>
</reference>
<name>A0AAN7GS25_9PEZI</name>